<organism evidence="5">
    <name type="scientific">Grus japonensis CRESS-DNA-virus sp</name>
    <dbReference type="NCBI Taxonomy" id="2815045"/>
    <lineage>
        <taxon>Viruses</taxon>
        <taxon>Monodnaviria</taxon>
        <taxon>Shotokuvirae</taxon>
        <taxon>Cressdnaviricota</taxon>
    </lineage>
</organism>
<dbReference type="GO" id="GO:0042025">
    <property type="term" value="C:host cell nucleus"/>
    <property type="evidence" value="ECO:0007669"/>
    <property type="project" value="UniProtKB-SubCell"/>
</dbReference>
<evidence type="ECO:0000256" key="1">
    <source>
        <dbReference type="ARBA" id="ARBA00004147"/>
    </source>
</evidence>
<keyword evidence="3" id="KW-1048">Host nucleus</keyword>
<feature type="region of interest" description="Disordered" evidence="4">
    <location>
        <begin position="346"/>
        <end position="388"/>
    </location>
</feature>
<protein>
    <recommendedName>
        <fullName evidence="2">Replication-associated protein</fullName>
    </recommendedName>
</protein>
<comment type="subcellular location">
    <subcellularLocation>
        <location evidence="1">Host nucleus</location>
    </subcellularLocation>
</comment>
<dbReference type="InterPro" id="IPR027417">
    <property type="entry name" value="P-loop_NTPase"/>
</dbReference>
<dbReference type="EMBL" id="MW182833">
    <property type="protein sequence ID" value="QTE03499.1"/>
    <property type="molecule type" value="Genomic_DNA"/>
</dbReference>
<accession>A0A8A4XCU9</accession>
<evidence type="ECO:0000313" key="5">
    <source>
        <dbReference type="EMBL" id="QTE03499.1"/>
    </source>
</evidence>
<evidence type="ECO:0000256" key="4">
    <source>
        <dbReference type="SAM" id="MobiDB-lite"/>
    </source>
</evidence>
<name>A0A8A4XCU9_9VIRU</name>
<feature type="compositionally biased region" description="Polar residues" evidence="4">
    <location>
        <begin position="356"/>
        <end position="365"/>
    </location>
</feature>
<feature type="compositionally biased region" description="Acidic residues" evidence="4">
    <location>
        <begin position="373"/>
        <end position="384"/>
    </location>
</feature>
<proteinExistence type="predicted"/>
<evidence type="ECO:0000256" key="2">
    <source>
        <dbReference type="ARBA" id="ARBA00014531"/>
    </source>
</evidence>
<dbReference type="Gene3D" id="3.40.1310.20">
    <property type="match status" value="1"/>
</dbReference>
<evidence type="ECO:0000256" key="3">
    <source>
        <dbReference type="ARBA" id="ARBA00022562"/>
    </source>
</evidence>
<reference evidence="5" key="1">
    <citation type="submission" date="2020-10" db="EMBL/GenBank/DDBJ databases">
        <title>CRESS DNA virus dark matter in the feces of wild birds.</title>
        <authorList>
            <person name="Yang S."/>
            <person name="Zhang W."/>
        </authorList>
    </citation>
    <scope>NUCLEOTIDE SEQUENCE</scope>
    <source>
        <strain evidence="5">Cra70cir5</strain>
    </source>
</reference>
<dbReference type="SUPFAM" id="SSF52540">
    <property type="entry name" value="P-loop containing nucleoside triphosphate hydrolases"/>
    <property type="match status" value="1"/>
</dbReference>
<sequence>MTSKCRAYSLRITLAQHEQAAWLPLMRAAVDANKFNRLLIGGPEIGPEKGIRHVHAYVEFANQASVSAMEKALRLTGLVHWQQPAAKSDFGRIRDHHCKPESKEDPNVLCLLEHPTFTTLDKPTSNGIKPTALKVTDRIQQIIETGGSVEQVKAENYGWYATHSGFVEREVLKYREPVSPTKYDHLWIHGAPGTGKSSSCVLLFPDAHWQDVNNPKFEGYNGESTVILNDMDNKCLRQFTVSKLKNLCDPQGTKCQVNYGCVHVQARMIVTSNYSLKECFQYKGKNAKFQPDFDETDVDYLALKRRFRVLTVDQFLFENNLQLVNKHKLSLAKTTRECFEPFDPERSDGDAYSECNGRTISSQTSTKRKLESIDESTQTDDTDEQPSKSIKCTFSACSAPGMWTGEGVHIHYK</sequence>